<dbReference type="PANTHER" id="PTHR46289">
    <property type="entry name" value="52 KDA REPRESSOR OF THE INHIBITOR OF THE PROTEIN KINASE-LIKE PROTEIN-RELATED"/>
    <property type="match status" value="1"/>
</dbReference>
<name>A0AAN9GUJ0_9TELE</name>
<dbReference type="InterPro" id="IPR052958">
    <property type="entry name" value="IFN-induced_PKR_regulator"/>
</dbReference>
<dbReference type="GO" id="GO:0046983">
    <property type="term" value="F:protein dimerization activity"/>
    <property type="evidence" value="ECO:0007669"/>
    <property type="project" value="InterPro"/>
</dbReference>
<dbReference type="Pfam" id="PF05699">
    <property type="entry name" value="Dimer_Tnp_hAT"/>
    <property type="match status" value="1"/>
</dbReference>
<organism evidence="2 3">
    <name type="scientific">Phoxinus phoxinus</name>
    <name type="common">Eurasian minnow</name>
    <dbReference type="NCBI Taxonomy" id="58324"/>
    <lineage>
        <taxon>Eukaryota</taxon>
        <taxon>Metazoa</taxon>
        <taxon>Chordata</taxon>
        <taxon>Craniata</taxon>
        <taxon>Vertebrata</taxon>
        <taxon>Euteleostomi</taxon>
        <taxon>Actinopterygii</taxon>
        <taxon>Neopterygii</taxon>
        <taxon>Teleostei</taxon>
        <taxon>Ostariophysi</taxon>
        <taxon>Cypriniformes</taxon>
        <taxon>Leuciscidae</taxon>
        <taxon>Phoxininae</taxon>
        <taxon>Phoxinus</taxon>
    </lineage>
</organism>
<protein>
    <recommendedName>
        <fullName evidence="1">HAT C-terminal dimerisation domain-containing protein</fullName>
    </recommendedName>
</protein>
<dbReference type="SUPFAM" id="SSF53098">
    <property type="entry name" value="Ribonuclease H-like"/>
    <property type="match status" value="1"/>
</dbReference>
<sequence>MLELARFYSEDMPKPEDAVEEFRSFRALYSELKMDLTTDAVLPFLIANDMDRAYPHLTILHKIYKTLPISSASAERSFSRLRLIKTYLRSCMDEARLSNLTLLCVERDIHIVKDKVVGRFATMKERRMKI</sequence>
<proteinExistence type="predicted"/>
<evidence type="ECO:0000313" key="3">
    <source>
        <dbReference type="Proteomes" id="UP001364617"/>
    </source>
</evidence>
<dbReference type="Proteomes" id="UP001364617">
    <property type="component" value="Unassembled WGS sequence"/>
</dbReference>
<dbReference type="PANTHER" id="PTHR46289:SF14">
    <property type="entry name" value="DUF4371 DOMAIN-CONTAINING PROTEIN"/>
    <property type="match status" value="1"/>
</dbReference>
<dbReference type="AlphaFoldDB" id="A0AAN9GUJ0"/>
<feature type="domain" description="HAT C-terminal dimerisation" evidence="1">
    <location>
        <begin position="50"/>
        <end position="108"/>
    </location>
</feature>
<keyword evidence="3" id="KW-1185">Reference proteome</keyword>
<evidence type="ECO:0000313" key="2">
    <source>
        <dbReference type="EMBL" id="KAK7130431.1"/>
    </source>
</evidence>
<dbReference type="EMBL" id="JAYKXH010000021">
    <property type="protein sequence ID" value="KAK7130431.1"/>
    <property type="molecule type" value="Genomic_DNA"/>
</dbReference>
<dbReference type="InterPro" id="IPR008906">
    <property type="entry name" value="HATC_C_dom"/>
</dbReference>
<accession>A0AAN9GUJ0</accession>
<dbReference type="InterPro" id="IPR012337">
    <property type="entry name" value="RNaseH-like_sf"/>
</dbReference>
<comment type="caution">
    <text evidence="2">The sequence shown here is derived from an EMBL/GenBank/DDBJ whole genome shotgun (WGS) entry which is preliminary data.</text>
</comment>
<evidence type="ECO:0000259" key="1">
    <source>
        <dbReference type="Pfam" id="PF05699"/>
    </source>
</evidence>
<gene>
    <name evidence="2" type="ORF">R3I93_019922</name>
</gene>
<reference evidence="2 3" key="1">
    <citation type="submission" date="2024-02" db="EMBL/GenBank/DDBJ databases">
        <title>Chromosome-level genome assembly of the Eurasian Minnow (Phoxinus phoxinus).</title>
        <authorList>
            <person name="Oriowo T.O."/>
            <person name="Martin S."/>
            <person name="Stange M."/>
            <person name="Chrysostomakis Y."/>
            <person name="Brown T."/>
            <person name="Winkler S."/>
            <person name="Kukowka S."/>
            <person name="Myers E.W."/>
            <person name="Bohne A."/>
        </authorList>
    </citation>
    <scope>NUCLEOTIDE SEQUENCE [LARGE SCALE GENOMIC DNA]</scope>
    <source>
        <strain evidence="2">ZFMK-TIS-60720</strain>
        <tissue evidence="2">Whole Organism</tissue>
    </source>
</reference>